<evidence type="ECO:0000259" key="2">
    <source>
        <dbReference type="Pfam" id="PF13482"/>
    </source>
</evidence>
<dbReference type="InterPro" id="IPR038720">
    <property type="entry name" value="YprB_RNase_H-like_dom"/>
</dbReference>
<feature type="domain" description="YprB ribonuclease H-like" evidence="2">
    <location>
        <begin position="73"/>
        <end position="241"/>
    </location>
</feature>
<feature type="compositionally biased region" description="Basic residues" evidence="1">
    <location>
        <begin position="357"/>
        <end position="368"/>
    </location>
</feature>
<comment type="caution">
    <text evidence="3">The sequence shown here is derived from an EMBL/GenBank/DDBJ whole genome shotgun (WGS) entry which is preliminary data.</text>
</comment>
<name>A0A2W5TEE5_9BACT</name>
<protein>
    <recommendedName>
        <fullName evidence="2">YprB ribonuclease H-like domain-containing protein</fullName>
    </recommendedName>
</protein>
<dbReference type="SUPFAM" id="SSF53098">
    <property type="entry name" value="Ribonuclease H-like"/>
    <property type="match status" value="1"/>
</dbReference>
<organism evidence="3 4">
    <name type="scientific">Archangium gephyra</name>
    <dbReference type="NCBI Taxonomy" id="48"/>
    <lineage>
        <taxon>Bacteria</taxon>
        <taxon>Pseudomonadati</taxon>
        <taxon>Myxococcota</taxon>
        <taxon>Myxococcia</taxon>
        <taxon>Myxococcales</taxon>
        <taxon>Cystobacterineae</taxon>
        <taxon>Archangiaceae</taxon>
        <taxon>Archangium</taxon>
    </lineage>
</organism>
<dbReference type="SUPFAM" id="SSF48452">
    <property type="entry name" value="TPR-like"/>
    <property type="match status" value="1"/>
</dbReference>
<dbReference type="Proteomes" id="UP000249061">
    <property type="component" value="Unassembled WGS sequence"/>
</dbReference>
<dbReference type="Gene3D" id="3.30.420.10">
    <property type="entry name" value="Ribonuclease H-like superfamily/Ribonuclease H"/>
    <property type="match status" value="1"/>
</dbReference>
<dbReference type="PANTHER" id="PTHR38462:SF1">
    <property type="entry name" value="YPRB RIBONUCLEASE H-LIKE DOMAIN-CONTAINING PROTEIN"/>
    <property type="match status" value="1"/>
</dbReference>
<reference evidence="3 4" key="1">
    <citation type="submission" date="2017-08" db="EMBL/GenBank/DDBJ databases">
        <title>Infants hospitalized years apart are colonized by the same room-sourced microbial strains.</title>
        <authorList>
            <person name="Brooks B."/>
            <person name="Olm M.R."/>
            <person name="Firek B.A."/>
            <person name="Baker R."/>
            <person name="Thomas B.C."/>
            <person name="Morowitz M.J."/>
            <person name="Banfield J.F."/>
        </authorList>
    </citation>
    <scope>NUCLEOTIDE SEQUENCE [LARGE SCALE GENOMIC DNA]</scope>
    <source>
        <strain evidence="3">S2_003_000_R2_14</strain>
    </source>
</reference>
<dbReference type="InterPro" id="IPR012337">
    <property type="entry name" value="RNaseH-like_sf"/>
</dbReference>
<dbReference type="EMBL" id="QFQP01000012">
    <property type="protein sequence ID" value="PZR12307.1"/>
    <property type="molecule type" value="Genomic_DNA"/>
</dbReference>
<evidence type="ECO:0000313" key="4">
    <source>
        <dbReference type="Proteomes" id="UP000249061"/>
    </source>
</evidence>
<dbReference type="PANTHER" id="PTHR38462">
    <property type="entry name" value="EXONUCLEASE-LIKE PROTEIN"/>
    <property type="match status" value="1"/>
</dbReference>
<feature type="region of interest" description="Disordered" evidence="1">
    <location>
        <begin position="346"/>
        <end position="368"/>
    </location>
</feature>
<evidence type="ECO:0000256" key="1">
    <source>
        <dbReference type="SAM" id="MobiDB-lite"/>
    </source>
</evidence>
<evidence type="ECO:0000313" key="3">
    <source>
        <dbReference type="EMBL" id="PZR12307.1"/>
    </source>
</evidence>
<accession>A0A2W5TEE5</accession>
<dbReference type="InterPro" id="IPR011990">
    <property type="entry name" value="TPR-like_helical_dom_sf"/>
</dbReference>
<dbReference type="Gene3D" id="1.25.40.10">
    <property type="entry name" value="Tetratricopeptide repeat domain"/>
    <property type="match status" value="1"/>
</dbReference>
<sequence length="368" mass="41175">MTLAAKLARLSAPAPARPAAPKNALSALIPARHTDSGPLHLVEHAHGPAPELNAESLRALALGQTELDTSRPLFFDTETTGLMGGTGTLAFLLGVADVRDGNTVVTQIHLPAPGTERPMLEWLAERVANCTVLISFNGKSFDWPLLKARFVMNRMTPPPERPHVDLLHCSRRVFRHVLDELKLSTLEKRVLDFHRRGDIDGAMIPAAWFDYLRTGRVATLQRVLSHNERDVRSMVDLIQRLVAAWEERHPVLPETALGLAAVAWRHGDEARALRFLEVATQKGLSEAWELKAEVRRRRGEYEASVEALRYALEKSKRAAAIHLRLAKLYEHRLRDYERAKQHADACAPAEDAQSHAARQHRLAARFTK</sequence>
<gene>
    <name evidence="3" type="ORF">DI536_15500</name>
</gene>
<dbReference type="AlphaFoldDB" id="A0A2W5TEE5"/>
<dbReference type="GO" id="GO:0003676">
    <property type="term" value="F:nucleic acid binding"/>
    <property type="evidence" value="ECO:0007669"/>
    <property type="project" value="InterPro"/>
</dbReference>
<dbReference type="Pfam" id="PF13482">
    <property type="entry name" value="RNase_H_2"/>
    <property type="match status" value="1"/>
</dbReference>
<dbReference type="InterPro" id="IPR036397">
    <property type="entry name" value="RNaseH_sf"/>
</dbReference>
<proteinExistence type="predicted"/>